<keyword evidence="7 12" id="KW-0249">Electron transport</keyword>
<dbReference type="OrthoDB" id="16906at2759"/>
<keyword evidence="14" id="KW-1185">Reference proteome</keyword>
<evidence type="ECO:0000256" key="2">
    <source>
        <dbReference type="ARBA" id="ARBA00008388"/>
    </source>
</evidence>
<protein>
    <recommendedName>
        <fullName evidence="12">Alternative oxidase</fullName>
        <ecNumber evidence="12">1.-.-.-</ecNumber>
    </recommendedName>
</protein>
<dbReference type="Proteomes" id="UP000738359">
    <property type="component" value="Unassembled WGS sequence"/>
</dbReference>
<dbReference type="GO" id="GO:0005739">
    <property type="term" value="C:mitochondrion"/>
    <property type="evidence" value="ECO:0007669"/>
    <property type="project" value="TreeGrafter"/>
</dbReference>
<organism evidence="13 14">
    <name type="scientific">Mortierella alpina</name>
    <name type="common">Oleaginous fungus</name>
    <name type="synonym">Mortierella renispora</name>
    <dbReference type="NCBI Taxonomy" id="64518"/>
    <lineage>
        <taxon>Eukaryota</taxon>
        <taxon>Fungi</taxon>
        <taxon>Fungi incertae sedis</taxon>
        <taxon>Mucoromycota</taxon>
        <taxon>Mortierellomycotina</taxon>
        <taxon>Mortierellomycetes</taxon>
        <taxon>Mortierellales</taxon>
        <taxon>Mortierellaceae</taxon>
        <taxon>Mortierella</taxon>
    </lineage>
</organism>
<evidence type="ECO:0000313" key="14">
    <source>
        <dbReference type="Proteomes" id="UP000738359"/>
    </source>
</evidence>
<comment type="subcellular location">
    <subcellularLocation>
        <location evidence="1">Membrane</location>
    </subcellularLocation>
</comment>
<dbReference type="PANTHER" id="PTHR31803:SF3">
    <property type="entry name" value="ALTERNATIVE OXIDASE"/>
    <property type="match status" value="1"/>
</dbReference>
<evidence type="ECO:0000256" key="3">
    <source>
        <dbReference type="ARBA" id="ARBA00022448"/>
    </source>
</evidence>
<keyword evidence="4 12" id="KW-0679">Respiratory chain</keyword>
<keyword evidence="10 12" id="KW-0408">Iron</keyword>
<reference evidence="13" key="1">
    <citation type="journal article" date="2020" name="Fungal Divers.">
        <title>Resolving the Mortierellaceae phylogeny through synthesis of multi-gene phylogenetics and phylogenomics.</title>
        <authorList>
            <person name="Vandepol N."/>
            <person name="Liber J."/>
            <person name="Desiro A."/>
            <person name="Na H."/>
            <person name="Kennedy M."/>
            <person name="Barry K."/>
            <person name="Grigoriev I.V."/>
            <person name="Miller A.N."/>
            <person name="O'Donnell K."/>
            <person name="Stajich J.E."/>
            <person name="Bonito G."/>
        </authorList>
    </citation>
    <scope>NUCLEOTIDE SEQUENCE</scope>
    <source>
        <strain evidence="13">CK1249</strain>
    </source>
</reference>
<dbReference type="GO" id="GO:0009916">
    <property type="term" value="F:alternative oxidase activity"/>
    <property type="evidence" value="ECO:0007669"/>
    <property type="project" value="UniProtKB-UniRule"/>
</dbReference>
<keyword evidence="9 12" id="KW-0560">Oxidoreductase</keyword>
<evidence type="ECO:0000256" key="7">
    <source>
        <dbReference type="ARBA" id="ARBA00022982"/>
    </source>
</evidence>
<keyword evidence="5 12" id="KW-0812">Transmembrane</keyword>
<proteinExistence type="inferred from homology"/>
<dbReference type="GO" id="GO:0010230">
    <property type="term" value="P:alternative respiration"/>
    <property type="evidence" value="ECO:0007669"/>
    <property type="project" value="TreeGrafter"/>
</dbReference>
<keyword evidence="11 12" id="KW-0472">Membrane</keyword>
<evidence type="ECO:0000313" key="13">
    <source>
        <dbReference type="EMBL" id="KAF9943921.1"/>
    </source>
</evidence>
<dbReference type="GO" id="GO:0098803">
    <property type="term" value="C:respiratory chain complex"/>
    <property type="evidence" value="ECO:0007669"/>
    <property type="project" value="UniProtKB-UniRule"/>
</dbReference>
<evidence type="ECO:0000256" key="5">
    <source>
        <dbReference type="ARBA" id="ARBA00022692"/>
    </source>
</evidence>
<dbReference type="InterPro" id="IPR002680">
    <property type="entry name" value="AOX"/>
</dbReference>
<dbReference type="Pfam" id="PF01786">
    <property type="entry name" value="AOX"/>
    <property type="match status" value="1"/>
</dbReference>
<dbReference type="InterPro" id="IPR038659">
    <property type="entry name" value="AOX_sf"/>
</dbReference>
<dbReference type="Gene3D" id="1.20.1260.140">
    <property type="entry name" value="Alternative oxidase"/>
    <property type="match status" value="1"/>
</dbReference>
<dbReference type="EMBL" id="JAAAHY010002786">
    <property type="protein sequence ID" value="KAF9943921.1"/>
    <property type="molecule type" value="Genomic_DNA"/>
</dbReference>
<evidence type="ECO:0000256" key="8">
    <source>
        <dbReference type="ARBA" id="ARBA00022989"/>
    </source>
</evidence>
<evidence type="ECO:0000256" key="11">
    <source>
        <dbReference type="ARBA" id="ARBA00023136"/>
    </source>
</evidence>
<dbReference type="GO" id="GO:0046872">
    <property type="term" value="F:metal ion binding"/>
    <property type="evidence" value="ECO:0007669"/>
    <property type="project" value="UniProtKB-UniRule"/>
</dbReference>
<comment type="similarity">
    <text evidence="2 12">Belongs to the alternative oxidase family.</text>
</comment>
<keyword evidence="8" id="KW-1133">Transmembrane helix</keyword>
<name>A0A9P6IRL8_MORAP</name>
<feature type="non-terminal residue" evidence="13">
    <location>
        <position position="194"/>
    </location>
</feature>
<dbReference type="EC" id="1.-.-.-" evidence="12"/>
<evidence type="ECO:0000256" key="6">
    <source>
        <dbReference type="ARBA" id="ARBA00022723"/>
    </source>
</evidence>
<evidence type="ECO:0000256" key="9">
    <source>
        <dbReference type="ARBA" id="ARBA00023002"/>
    </source>
</evidence>
<evidence type="ECO:0000256" key="1">
    <source>
        <dbReference type="ARBA" id="ARBA00004370"/>
    </source>
</evidence>
<sequence length="194" mass="21784">MTTLAPLRTSFGPHAQPTATKAVKSLFSTLNHTTATTAPHKRFLTSSYSTTAFARPCSILTPASTIRYRQETSSHLSQQQQREQTQRRAFSLFGSPTKSNEMDRIPKAVVNDMPEVLLHETHPMPMREEFMGKKKLTTADLEAIPIDLGFHREPAGVSDWIAYQVVKSMRIPVDVFFRTKYIHRVVALVTVAAV</sequence>
<keyword evidence="6 12" id="KW-0479">Metal-binding</keyword>
<keyword evidence="3" id="KW-0813">Transport</keyword>
<gene>
    <name evidence="13" type="ORF">BGZ70_005255</name>
</gene>
<dbReference type="GO" id="GO:0016020">
    <property type="term" value="C:membrane"/>
    <property type="evidence" value="ECO:0007669"/>
    <property type="project" value="UniProtKB-SubCell"/>
</dbReference>
<comment type="caution">
    <text evidence="13">The sequence shown here is derived from an EMBL/GenBank/DDBJ whole genome shotgun (WGS) entry which is preliminary data.</text>
</comment>
<comment type="cofactor">
    <cofactor evidence="12">
        <name>Fe cation</name>
        <dbReference type="ChEBI" id="CHEBI:24875"/>
    </cofactor>
    <text evidence="12">Binds 2 iron ions per subunit.</text>
</comment>
<evidence type="ECO:0000256" key="4">
    <source>
        <dbReference type="ARBA" id="ARBA00022660"/>
    </source>
</evidence>
<dbReference type="AlphaFoldDB" id="A0A9P6IRL8"/>
<dbReference type="PANTHER" id="PTHR31803">
    <property type="entry name" value="ALTERNATIVE OXIDASE"/>
    <property type="match status" value="1"/>
</dbReference>
<evidence type="ECO:0000256" key="12">
    <source>
        <dbReference type="RuleBase" id="RU003779"/>
    </source>
</evidence>
<accession>A0A9P6IRL8</accession>
<evidence type="ECO:0000256" key="10">
    <source>
        <dbReference type="ARBA" id="ARBA00023004"/>
    </source>
</evidence>